<evidence type="ECO:0000313" key="3">
    <source>
        <dbReference type="Proteomes" id="UP001596074"/>
    </source>
</evidence>
<dbReference type="PANTHER" id="PTHR43244">
    <property type="match status" value="1"/>
</dbReference>
<feature type="domain" description="Luciferase-like" evidence="1">
    <location>
        <begin position="18"/>
        <end position="297"/>
    </location>
</feature>
<dbReference type="InterPro" id="IPR036661">
    <property type="entry name" value="Luciferase-like_sf"/>
</dbReference>
<dbReference type="NCBIfam" id="TIGR03617">
    <property type="entry name" value="F420_MSMEG_2256"/>
    <property type="match status" value="1"/>
</dbReference>
<dbReference type="GO" id="GO:0016491">
    <property type="term" value="F:oxidoreductase activity"/>
    <property type="evidence" value="ECO:0007669"/>
    <property type="project" value="UniProtKB-KW"/>
</dbReference>
<reference evidence="3" key="1">
    <citation type="journal article" date="2019" name="Int. J. Syst. Evol. Microbiol.">
        <title>The Global Catalogue of Microorganisms (GCM) 10K type strain sequencing project: providing services to taxonomists for standard genome sequencing and annotation.</title>
        <authorList>
            <consortium name="The Broad Institute Genomics Platform"/>
            <consortium name="The Broad Institute Genome Sequencing Center for Infectious Disease"/>
            <person name="Wu L."/>
            <person name="Ma J."/>
        </authorList>
    </citation>
    <scope>NUCLEOTIDE SEQUENCE [LARGE SCALE GENOMIC DNA]</scope>
    <source>
        <strain evidence="3">KCTC 42087</strain>
    </source>
</reference>
<evidence type="ECO:0000259" key="1">
    <source>
        <dbReference type="Pfam" id="PF00296"/>
    </source>
</evidence>
<sequence length="347" mass="38414">MKIDMGLIGASAAACGPAAERAERLGYDGVWASESVTDAFLQSQAALMSTQTLSVGTAIAVAFARNPMSVAYTAWDLAAMSGGRFTLGLGSQVQAHVERRFSMPWGSGPGRMRDFLLALDAIFTAWRDGTRLDYQGEYYSHTLMTPVFTPHHHRERIPTMISAVGERMTELGAELCDGLLLHGMTTRAYLDEVTRPAVDRGLERSGRDRSRLELYSAIFMVMGDTQEEIDEQTRRTREQIAFYASTPAYRRVLETVGYGELQPELRRLSREGRWAEMGTLIDDTLLNEIALVGTPENMPRLCRERFTGRLDRVSPYFDWPVTDEDRLKEILAAFGSGADAPAAAPAG</sequence>
<gene>
    <name evidence="2" type="ORF">ACFPZN_35575</name>
</gene>
<dbReference type="InterPro" id="IPR050564">
    <property type="entry name" value="F420-G6PD/mer"/>
</dbReference>
<dbReference type="InterPro" id="IPR019919">
    <property type="entry name" value="Lucif-like_OxRdtase_MSMEG_2256"/>
</dbReference>
<dbReference type="InterPro" id="IPR011251">
    <property type="entry name" value="Luciferase-like_dom"/>
</dbReference>
<protein>
    <submittedName>
        <fullName evidence="2">TIGR03617 family F420-dependent LLM class oxidoreductase</fullName>
        <ecNumber evidence="2">1.-.-.-</ecNumber>
    </submittedName>
</protein>
<dbReference type="CDD" id="cd01097">
    <property type="entry name" value="Tetrahydromethanopterin_reductase"/>
    <property type="match status" value="1"/>
</dbReference>
<proteinExistence type="predicted"/>
<accession>A0ABW1ABC0</accession>
<keyword evidence="2" id="KW-0560">Oxidoreductase</keyword>
<dbReference type="SUPFAM" id="SSF51679">
    <property type="entry name" value="Bacterial luciferase-like"/>
    <property type="match status" value="1"/>
</dbReference>
<dbReference type="EMBL" id="JBHSON010000061">
    <property type="protein sequence ID" value="MFC5750968.1"/>
    <property type="molecule type" value="Genomic_DNA"/>
</dbReference>
<comment type="caution">
    <text evidence="2">The sequence shown here is derived from an EMBL/GenBank/DDBJ whole genome shotgun (WGS) entry which is preliminary data.</text>
</comment>
<dbReference type="EC" id="1.-.-.-" evidence="2"/>
<keyword evidence="3" id="KW-1185">Reference proteome</keyword>
<name>A0ABW1ABC0_9ACTN</name>
<dbReference type="Proteomes" id="UP001596074">
    <property type="component" value="Unassembled WGS sequence"/>
</dbReference>
<dbReference type="RefSeq" id="WP_378286825.1">
    <property type="nucleotide sequence ID" value="NZ_JBHSON010000061.1"/>
</dbReference>
<dbReference type="Gene3D" id="3.20.20.30">
    <property type="entry name" value="Luciferase-like domain"/>
    <property type="match status" value="1"/>
</dbReference>
<dbReference type="PROSITE" id="PS51257">
    <property type="entry name" value="PROKAR_LIPOPROTEIN"/>
    <property type="match status" value="1"/>
</dbReference>
<organism evidence="2 3">
    <name type="scientific">Actinomadura rugatobispora</name>
    <dbReference type="NCBI Taxonomy" id="1994"/>
    <lineage>
        <taxon>Bacteria</taxon>
        <taxon>Bacillati</taxon>
        <taxon>Actinomycetota</taxon>
        <taxon>Actinomycetes</taxon>
        <taxon>Streptosporangiales</taxon>
        <taxon>Thermomonosporaceae</taxon>
        <taxon>Actinomadura</taxon>
    </lineage>
</organism>
<dbReference type="PANTHER" id="PTHR43244:SF2">
    <property type="entry name" value="CONSERVED HYPOTHETICAL ALANINE AND PROLINE-RICH PROTEIN"/>
    <property type="match status" value="1"/>
</dbReference>
<dbReference type="Pfam" id="PF00296">
    <property type="entry name" value="Bac_luciferase"/>
    <property type="match status" value="1"/>
</dbReference>
<evidence type="ECO:0000313" key="2">
    <source>
        <dbReference type="EMBL" id="MFC5750968.1"/>
    </source>
</evidence>